<accession>A0A511JGU7</accession>
<gene>
    <name evidence="1" type="ORF">CTE05_07130</name>
</gene>
<dbReference type="EMBL" id="BJWH01000002">
    <property type="protein sequence ID" value="GEL97166.1"/>
    <property type="molecule type" value="Genomic_DNA"/>
</dbReference>
<keyword evidence="2" id="KW-1185">Reference proteome</keyword>
<comment type="caution">
    <text evidence="1">The sequence shown here is derived from an EMBL/GenBank/DDBJ whole genome shotgun (WGS) entry which is preliminary data.</text>
</comment>
<organism evidence="1 2">
    <name type="scientific">Cellulomonas terrae</name>
    <dbReference type="NCBI Taxonomy" id="311234"/>
    <lineage>
        <taxon>Bacteria</taxon>
        <taxon>Bacillati</taxon>
        <taxon>Actinomycetota</taxon>
        <taxon>Actinomycetes</taxon>
        <taxon>Micrococcales</taxon>
        <taxon>Cellulomonadaceae</taxon>
        <taxon>Cellulomonas</taxon>
    </lineage>
</organism>
<evidence type="ECO:0000313" key="1">
    <source>
        <dbReference type="EMBL" id="GEL97166.1"/>
    </source>
</evidence>
<reference evidence="1 2" key="1">
    <citation type="submission" date="2019-07" db="EMBL/GenBank/DDBJ databases">
        <title>Whole genome shotgun sequence of Cellulomonas terrae NBRC 100819.</title>
        <authorList>
            <person name="Hosoyama A."/>
            <person name="Uohara A."/>
            <person name="Ohji S."/>
            <person name="Ichikawa N."/>
        </authorList>
    </citation>
    <scope>NUCLEOTIDE SEQUENCE [LARGE SCALE GENOMIC DNA]</scope>
    <source>
        <strain evidence="1 2">NBRC 100819</strain>
    </source>
</reference>
<dbReference type="Proteomes" id="UP000321049">
    <property type="component" value="Unassembled WGS sequence"/>
</dbReference>
<protein>
    <submittedName>
        <fullName evidence="1">Uncharacterized protein</fullName>
    </submittedName>
</protein>
<sequence length="54" mass="5396">MSGGGRKVVFASPAAVRVIVGGGDEASTQVGTHDALRKAAASCCKALRNEVQAP</sequence>
<name>A0A511JGU7_9CELL</name>
<dbReference type="AlphaFoldDB" id="A0A511JGU7"/>
<proteinExistence type="predicted"/>
<evidence type="ECO:0000313" key="2">
    <source>
        <dbReference type="Proteomes" id="UP000321049"/>
    </source>
</evidence>